<dbReference type="Gene3D" id="3.90.550.10">
    <property type="entry name" value="Spore Coat Polysaccharide Biosynthesis Protein SpsA, Chain A"/>
    <property type="match status" value="1"/>
</dbReference>
<reference evidence="2" key="2">
    <citation type="submission" date="2024-05" db="EMBL/GenBank/DDBJ databases">
        <title>Rhodohalobacter halophilus gen. nov., sp. nov., a moderately halophilic member of the family Balneolaceae.</title>
        <authorList>
            <person name="Xia J."/>
        </authorList>
    </citation>
    <scope>NUCLEOTIDE SEQUENCE</scope>
    <source>
        <strain evidence="2">WB101</strain>
    </source>
</reference>
<comment type="caution">
    <text evidence="2">The sequence shown here is derived from an EMBL/GenBank/DDBJ whole genome shotgun (WGS) entry which is preliminary data.</text>
</comment>
<evidence type="ECO:0000313" key="2">
    <source>
        <dbReference type="EMBL" id="MCG2587711.1"/>
    </source>
</evidence>
<proteinExistence type="predicted"/>
<dbReference type="PANTHER" id="PTHR22916:SF3">
    <property type="entry name" value="UDP-GLCNAC:BETAGAL BETA-1,3-N-ACETYLGLUCOSAMINYLTRANSFERASE-LIKE PROTEIN 1"/>
    <property type="match status" value="1"/>
</dbReference>
<dbReference type="InterPro" id="IPR001173">
    <property type="entry name" value="Glyco_trans_2-like"/>
</dbReference>
<dbReference type="PANTHER" id="PTHR22916">
    <property type="entry name" value="GLYCOSYLTRANSFERASE"/>
    <property type="match status" value="1"/>
</dbReference>
<dbReference type="EMBL" id="JAKLWS010000003">
    <property type="protein sequence ID" value="MCG2587711.1"/>
    <property type="molecule type" value="Genomic_DNA"/>
</dbReference>
<dbReference type="InterPro" id="IPR029044">
    <property type="entry name" value="Nucleotide-diphossugar_trans"/>
</dbReference>
<dbReference type="Pfam" id="PF00535">
    <property type="entry name" value="Glycos_transf_2"/>
    <property type="match status" value="1"/>
</dbReference>
<organism evidence="2 3">
    <name type="scientific">Rhodohalobacter sulfatireducens</name>
    <dbReference type="NCBI Taxonomy" id="2911366"/>
    <lineage>
        <taxon>Bacteria</taxon>
        <taxon>Pseudomonadati</taxon>
        <taxon>Balneolota</taxon>
        <taxon>Balneolia</taxon>
        <taxon>Balneolales</taxon>
        <taxon>Balneolaceae</taxon>
        <taxon>Rhodohalobacter</taxon>
    </lineage>
</organism>
<feature type="domain" description="Glycosyltransferase 2-like" evidence="1">
    <location>
        <begin position="9"/>
        <end position="123"/>
    </location>
</feature>
<evidence type="ECO:0000259" key="1">
    <source>
        <dbReference type="Pfam" id="PF00535"/>
    </source>
</evidence>
<accession>A0ABS9KA39</accession>
<name>A0ABS9KA39_9BACT</name>
<dbReference type="SUPFAM" id="SSF53448">
    <property type="entry name" value="Nucleotide-diphospho-sugar transferases"/>
    <property type="match status" value="1"/>
</dbReference>
<gene>
    <name evidence="2" type="ORF">L6773_03980</name>
</gene>
<reference evidence="2" key="1">
    <citation type="submission" date="2022-01" db="EMBL/GenBank/DDBJ databases">
        <authorList>
            <person name="Wang Y."/>
        </authorList>
    </citation>
    <scope>NUCLEOTIDE SEQUENCE</scope>
    <source>
        <strain evidence="2">WB101</strain>
    </source>
</reference>
<dbReference type="CDD" id="cd00761">
    <property type="entry name" value="Glyco_tranf_GTA_type"/>
    <property type="match status" value="1"/>
</dbReference>
<sequence length="258" mass="29902">MAKKKDKISVIIPAYNAEKYLSDAIVSVLKQTEPVDEIIVVDDGSTDGTKDIAQEFNKNVQYVYQENKGVAAARNRGLNLSKGDFITFIDADDMWLKNKIELQLQLFKKTPEVEMIIGFLQRVYKESNEEFFKVFDGDEPGIFVLQLGSTLIRKEVFKKVGSFDEEMTLSEDLDWFFRSREVGIDVEVHEDVVQLYRQHEKNITKNRKATNSFMLRAFKKSLERRRETGEDFSIGMPSFKNLDEIAKFWKKNKKLPSS</sequence>
<dbReference type="RefSeq" id="WP_237852554.1">
    <property type="nucleotide sequence ID" value="NZ_JAKLWS010000003.1"/>
</dbReference>
<dbReference type="Proteomes" id="UP001165366">
    <property type="component" value="Unassembled WGS sequence"/>
</dbReference>
<evidence type="ECO:0000313" key="3">
    <source>
        <dbReference type="Proteomes" id="UP001165366"/>
    </source>
</evidence>
<keyword evidence="3" id="KW-1185">Reference proteome</keyword>
<protein>
    <submittedName>
        <fullName evidence="2">Glycosyltransferase family 2 protein</fullName>
    </submittedName>
</protein>